<dbReference type="EMBL" id="JALLBG020000196">
    <property type="protein sequence ID" value="KAL3759912.1"/>
    <property type="molecule type" value="Genomic_DNA"/>
</dbReference>
<evidence type="ECO:0000313" key="3">
    <source>
        <dbReference type="EMBL" id="KAL3759912.1"/>
    </source>
</evidence>
<sequence>MSSNKTKRMSADEKRQAILHVYHKNKEVYTEKEIVALAAKAGVNQNTILDINQTLIDDGLVDREKIGGSNYYWSFPAKKDRLLQLDYDKTLTDIDRLKSLIHDAEIRLANAKRGRESEDTEENNRAQLKWHAGPN</sequence>
<feature type="region of interest" description="Disordered" evidence="1">
    <location>
        <begin position="111"/>
        <end position="135"/>
    </location>
</feature>
<keyword evidence="4" id="KW-1185">Reference proteome</keyword>
<dbReference type="SUPFAM" id="SSF46785">
    <property type="entry name" value="Winged helix' DNA-binding domain"/>
    <property type="match status" value="1"/>
</dbReference>
<dbReference type="InterPro" id="IPR036390">
    <property type="entry name" value="WH_DNA-bd_sf"/>
</dbReference>
<evidence type="ECO:0000256" key="1">
    <source>
        <dbReference type="SAM" id="MobiDB-lite"/>
    </source>
</evidence>
<dbReference type="InterPro" id="IPR036388">
    <property type="entry name" value="WH-like_DNA-bd_sf"/>
</dbReference>
<comment type="caution">
    <text evidence="3">The sequence shown here is derived from an EMBL/GenBank/DDBJ whole genome shotgun (WGS) entry which is preliminary data.</text>
</comment>
<dbReference type="Gene3D" id="1.10.10.10">
    <property type="entry name" value="Winged helix-like DNA-binding domain superfamily/Winged helix DNA-binding domain"/>
    <property type="match status" value="1"/>
</dbReference>
<gene>
    <name evidence="3" type="ORF">ACHAWU_007656</name>
</gene>
<dbReference type="Proteomes" id="UP001530293">
    <property type="component" value="Unassembled WGS sequence"/>
</dbReference>
<dbReference type="AlphaFoldDB" id="A0ABD3M8F8"/>
<proteinExistence type="predicted"/>
<protein>
    <recommendedName>
        <fullName evidence="2">Mnd1 HTH domain-containing protein</fullName>
    </recommendedName>
</protein>
<feature type="domain" description="Mnd1 HTH" evidence="2">
    <location>
        <begin position="18"/>
        <end position="76"/>
    </location>
</feature>
<reference evidence="3 4" key="1">
    <citation type="submission" date="2024-10" db="EMBL/GenBank/DDBJ databases">
        <title>Updated reference genomes for cyclostephanoid diatoms.</title>
        <authorList>
            <person name="Roberts W.R."/>
            <person name="Alverson A.J."/>
        </authorList>
    </citation>
    <scope>NUCLEOTIDE SEQUENCE [LARGE SCALE GENOMIC DNA]</scope>
    <source>
        <strain evidence="3 4">AJA232-27</strain>
    </source>
</reference>
<accession>A0ABD3M8F8</accession>
<dbReference type="Pfam" id="PF03962">
    <property type="entry name" value="Mnd1"/>
    <property type="match status" value="1"/>
</dbReference>
<name>A0ABD3M8F8_9STRA</name>
<evidence type="ECO:0000259" key="2">
    <source>
        <dbReference type="Pfam" id="PF03962"/>
    </source>
</evidence>
<evidence type="ECO:0000313" key="4">
    <source>
        <dbReference type="Proteomes" id="UP001530293"/>
    </source>
</evidence>
<dbReference type="InterPro" id="IPR040453">
    <property type="entry name" value="Mnd1_HTH"/>
</dbReference>
<organism evidence="3 4">
    <name type="scientific">Discostella pseudostelligera</name>
    <dbReference type="NCBI Taxonomy" id="259834"/>
    <lineage>
        <taxon>Eukaryota</taxon>
        <taxon>Sar</taxon>
        <taxon>Stramenopiles</taxon>
        <taxon>Ochrophyta</taxon>
        <taxon>Bacillariophyta</taxon>
        <taxon>Coscinodiscophyceae</taxon>
        <taxon>Thalassiosirophycidae</taxon>
        <taxon>Stephanodiscales</taxon>
        <taxon>Stephanodiscaceae</taxon>
        <taxon>Discostella</taxon>
    </lineage>
</organism>